<dbReference type="EMBL" id="JAKGSG010000025">
    <property type="protein sequence ID" value="MCF4120925.1"/>
    <property type="molecule type" value="Genomic_DNA"/>
</dbReference>
<proteinExistence type="predicted"/>
<dbReference type="Pfam" id="PF19694">
    <property type="entry name" value="DUF6194"/>
    <property type="match status" value="1"/>
</dbReference>
<protein>
    <submittedName>
        <fullName evidence="2">DUF6194 family protein</fullName>
    </submittedName>
</protein>
<dbReference type="RefSeq" id="WP_236088691.1">
    <property type="nucleotide sequence ID" value="NZ_JAKGSG010000025.1"/>
</dbReference>
<feature type="domain" description="DUF6194" evidence="1">
    <location>
        <begin position="1"/>
        <end position="151"/>
    </location>
</feature>
<evidence type="ECO:0000313" key="2">
    <source>
        <dbReference type="EMBL" id="MCF4120925.1"/>
    </source>
</evidence>
<dbReference type="Proteomes" id="UP001165405">
    <property type="component" value="Unassembled WGS sequence"/>
</dbReference>
<reference evidence="2" key="1">
    <citation type="submission" date="2022-01" db="EMBL/GenBank/DDBJ databases">
        <title>Antribacter sp. nov., isolated from Guizhou of China.</title>
        <authorList>
            <person name="Chengliang C."/>
            <person name="Ya Z."/>
        </authorList>
    </citation>
    <scope>NUCLEOTIDE SEQUENCE</scope>
    <source>
        <strain evidence="2">KLBMP 9083</strain>
    </source>
</reference>
<evidence type="ECO:0000259" key="1">
    <source>
        <dbReference type="Pfam" id="PF19694"/>
    </source>
</evidence>
<name>A0AA41QCI6_9MICO</name>
<organism evidence="2 3">
    <name type="scientific">Antribacter soli</name>
    <dbReference type="NCBI Taxonomy" id="2910976"/>
    <lineage>
        <taxon>Bacteria</taxon>
        <taxon>Bacillati</taxon>
        <taxon>Actinomycetota</taxon>
        <taxon>Actinomycetes</taxon>
        <taxon>Micrococcales</taxon>
        <taxon>Promicromonosporaceae</taxon>
        <taxon>Antribacter</taxon>
    </lineage>
</organism>
<dbReference type="InterPro" id="IPR045676">
    <property type="entry name" value="DUF6194"/>
</dbReference>
<dbReference type="AlphaFoldDB" id="A0AA41QCI6"/>
<keyword evidence="3" id="KW-1185">Reference proteome</keyword>
<evidence type="ECO:0000313" key="3">
    <source>
        <dbReference type="Proteomes" id="UP001165405"/>
    </source>
</evidence>
<comment type="caution">
    <text evidence="2">The sequence shown here is derived from an EMBL/GenBank/DDBJ whole genome shotgun (WGS) entry which is preliminary data.</text>
</comment>
<sequence>MSMEQIIATVRGFDGALVFVPGPGGDSPEIAWGDAFFYYAPDGRMPQHVQPYATIVTKDYPDDTASDLDPPGRWRVNVHVDRATFRELTGEEPRGPHRPRNFAAADVLLPHPVYGALGWVAVVNPGEESEGLVVALLRAAHDAARARFERRGGAYFTSPDQPGDGTSP</sequence>
<gene>
    <name evidence="2" type="ORF">L1785_08020</name>
</gene>
<accession>A0AA41QCI6</accession>